<protein>
    <submittedName>
        <fullName evidence="1">Phosphotyrosine interaction domain-containing family member</fullName>
    </submittedName>
</protein>
<evidence type="ECO:0000313" key="2">
    <source>
        <dbReference type="Proteomes" id="UP001056778"/>
    </source>
</evidence>
<proteinExistence type="predicted"/>
<reference evidence="1" key="1">
    <citation type="submission" date="2022-04" db="EMBL/GenBank/DDBJ databases">
        <title>Chromosome-scale genome assembly of Holotrichia oblita Faldermann.</title>
        <authorList>
            <person name="Rongchong L."/>
        </authorList>
    </citation>
    <scope>NUCLEOTIDE SEQUENCE</scope>
    <source>
        <strain evidence="1">81SQS9</strain>
    </source>
</reference>
<dbReference type="Proteomes" id="UP001056778">
    <property type="component" value="Chromosome 1"/>
</dbReference>
<name>A0ACB9TYJ4_HOLOL</name>
<sequence>MPSKKQYDLVQNDDYDTRIPLHPEEAFHHGITFQAKKQVGNVDENRDEEGGDWKMKKNTCEDKKEAGDDKWKEDGSLVINNSYLGRAQS</sequence>
<accession>A0ACB9TYJ4</accession>
<organism evidence="1 2">
    <name type="scientific">Holotrichia oblita</name>
    <name type="common">Chafer beetle</name>
    <dbReference type="NCBI Taxonomy" id="644536"/>
    <lineage>
        <taxon>Eukaryota</taxon>
        <taxon>Metazoa</taxon>
        <taxon>Ecdysozoa</taxon>
        <taxon>Arthropoda</taxon>
        <taxon>Hexapoda</taxon>
        <taxon>Insecta</taxon>
        <taxon>Pterygota</taxon>
        <taxon>Neoptera</taxon>
        <taxon>Endopterygota</taxon>
        <taxon>Coleoptera</taxon>
        <taxon>Polyphaga</taxon>
        <taxon>Scarabaeiformia</taxon>
        <taxon>Scarabaeidae</taxon>
        <taxon>Melolonthinae</taxon>
        <taxon>Holotrichia</taxon>
    </lineage>
</organism>
<evidence type="ECO:0000313" key="1">
    <source>
        <dbReference type="EMBL" id="KAI4471982.1"/>
    </source>
</evidence>
<gene>
    <name evidence="1" type="ORF">MML48_1g03084</name>
</gene>
<dbReference type="EMBL" id="CM043015">
    <property type="protein sequence ID" value="KAI4471982.1"/>
    <property type="molecule type" value="Genomic_DNA"/>
</dbReference>
<keyword evidence="2" id="KW-1185">Reference proteome</keyword>
<comment type="caution">
    <text evidence="1">The sequence shown here is derived from an EMBL/GenBank/DDBJ whole genome shotgun (WGS) entry which is preliminary data.</text>
</comment>